<dbReference type="PANTHER" id="PTHR38686:SF1">
    <property type="entry name" value="APOLIPOPROTEIN N-ACYLTRANSFERASE"/>
    <property type="match status" value="1"/>
</dbReference>
<dbReference type="CDD" id="cd07571">
    <property type="entry name" value="ALP_N-acyl_transferase"/>
    <property type="match status" value="1"/>
</dbReference>
<dbReference type="InterPro" id="IPR003010">
    <property type="entry name" value="C-N_Hydrolase"/>
</dbReference>
<comment type="caution">
    <text evidence="10">The sequence shown here is derived from an EMBL/GenBank/DDBJ whole genome shotgun (WGS) entry which is preliminary data.</text>
</comment>
<feature type="domain" description="CN hydrolase" evidence="9">
    <location>
        <begin position="212"/>
        <end position="462"/>
    </location>
</feature>
<keyword evidence="4 8" id="KW-0812">Transmembrane</keyword>
<dbReference type="PROSITE" id="PS50263">
    <property type="entry name" value="CN_HYDROLASE"/>
    <property type="match status" value="1"/>
</dbReference>
<feature type="transmembrane region" description="Helical" evidence="8">
    <location>
        <begin position="154"/>
        <end position="175"/>
    </location>
</feature>
<dbReference type="Proteomes" id="UP001243212">
    <property type="component" value="Unassembled WGS sequence"/>
</dbReference>
<protein>
    <recommendedName>
        <fullName evidence="8">Apolipoprotein N-acyltransferase</fullName>
        <shortName evidence="8">ALP N-acyltransferase</shortName>
        <ecNumber evidence="8">2.3.1.269</ecNumber>
    </recommendedName>
</protein>
<keyword evidence="7 8" id="KW-0012">Acyltransferase</keyword>
<evidence type="ECO:0000256" key="8">
    <source>
        <dbReference type="HAMAP-Rule" id="MF_01148"/>
    </source>
</evidence>
<evidence type="ECO:0000256" key="2">
    <source>
        <dbReference type="ARBA" id="ARBA00022475"/>
    </source>
</evidence>
<dbReference type="InterPro" id="IPR004563">
    <property type="entry name" value="Apolipo_AcylTrfase"/>
</dbReference>
<dbReference type="InterPro" id="IPR045378">
    <property type="entry name" value="LNT_N"/>
</dbReference>
<comment type="similarity">
    <text evidence="8">Belongs to the CN hydrolase family. Apolipoprotein N-acyltransferase subfamily.</text>
</comment>
<keyword evidence="11" id="KW-1185">Reference proteome</keyword>
<evidence type="ECO:0000256" key="6">
    <source>
        <dbReference type="ARBA" id="ARBA00023136"/>
    </source>
</evidence>
<organism evidence="10 11">
    <name type="scientific">Trueperella bonasi</name>
    <dbReference type="NCBI Taxonomy" id="312286"/>
    <lineage>
        <taxon>Bacteria</taxon>
        <taxon>Bacillati</taxon>
        <taxon>Actinomycetota</taxon>
        <taxon>Actinomycetes</taxon>
        <taxon>Actinomycetales</taxon>
        <taxon>Actinomycetaceae</taxon>
        <taxon>Trueperella</taxon>
    </lineage>
</organism>
<evidence type="ECO:0000256" key="7">
    <source>
        <dbReference type="ARBA" id="ARBA00023315"/>
    </source>
</evidence>
<evidence type="ECO:0000313" key="11">
    <source>
        <dbReference type="Proteomes" id="UP001243212"/>
    </source>
</evidence>
<dbReference type="PANTHER" id="PTHR38686">
    <property type="entry name" value="APOLIPOPROTEIN N-ACYLTRANSFERASE"/>
    <property type="match status" value="1"/>
</dbReference>
<evidence type="ECO:0000259" key="9">
    <source>
        <dbReference type="PROSITE" id="PS50263"/>
    </source>
</evidence>
<feature type="transmembrane region" description="Helical" evidence="8">
    <location>
        <begin position="107"/>
        <end position="125"/>
    </location>
</feature>
<feature type="transmembrane region" description="Helical" evidence="8">
    <location>
        <begin position="21"/>
        <end position="38"/>
    </location>
</feature>
<evidence type="ECO:0000256" key="3">
    <source>
        <dbReference type="ARBA" id="ARBA00022679"/>
    </source>
</evidence>
<comment type="pathway">
    <text evidence="8">Protein modification; lipoprotein biosynthesis (N-acyl transfer).</text>
</comment>
<comment type="catalytic activity">
    <reaction evidence="8">
        <text>N-terminal S-1,2-diacyl-sn-glyceryl-L-cysteinyl-[lipoprotein] + a glycerophospholipid = N-acyl-S-1,2-diacyl-sn-glyceryl-L-cysteinyl-[lipoprotein] + a 2-acyl-sn-glycero-3-phospholipid + H(+)</text>
        <dbReference type="Rhea" id="RHEA:48228"/>
        <dbReference type="Rhea" id="RHEA-COMP:14681"/>
        <dbReference type="Rhea" id="RHEA-COMP:14684"/>
        <dbReference type="ChEBI" id="CHEBI:15378"/>
        <dbReference type="ChEBI" id="CHEBI:136912"/>
        <dbReference type="ChEBI" id="CHEBI:140656"/>
        <dbReference type="ChEBI" id="CHEBI:140657"/>
        <dbReference type="ChEBI" id="CHEBI:140660"/>
        <dbReference type="EC" id="2.3.1.269"/>
    </reaction>
</comment>
<dbReference type="EMBL" id="JAUSQX010000001">
    <property type="protein sequence ID" value="MDP9805464.1"/>
    <property type="molecule type" value="Genomic_DNA"/>
</dbReference>
<dbReference type="HAMAP" id="MF_01148">
    <property type="entry name" value="Lnt"/>
    <property type="match status" value="1"/>
</dbReference>
<keyword evidence="3 8" id="KW-0808">Transferase</keyword>
<comment type="function">
    <text evidence="8">Catalyzes the phospholipid dependent N-acylation of the N-terminal cysteine of apolipoprotein, the last step in lipoprotein maturation.</text>
</comment>
<dbReference type="GO" id="GO:0016746">
    <property type="term" value="F:acyltransferase activity"/>
    <property type="evidence" value="ECO:0007669"/>
    <property type="project" value="UniProtKB-KW"/>
</dbReference>
<keyword evidence="5 8" id="KW-1133">Transmembrane helix</keyword>
<keyword evidence="6 8" id="KW-0472">Membrane</keyword>
<dbReference type="EC" id="2.3.1.269" evidence="8"/>
<evidence type="ECO:0000256" key="5">
    <source>
        <dbReference type="ARBA" id="ARBA00022989"/>
    </source>
</evidence>
<keyword evidence="2 8" id="KW-1003">Cell membrane</keyword>
<proteinExistence type="inferred from homology"/>
<name>A0ABT9NDJ7_9ACTO</name>
<evidence type="ECO:0000256" key="1">
    <source>
        <dbReference type="ARBA" id="ARBA00004651"/>
    </source>
</evidence>
<dbReference type="RefSeq" id="WP_307681748.1">
    <property type="nucleotide sequence ID" value="NZ_JAUSQX010000001.1"/>
</dbReference>
<feature type="transmembrane region" description="Helical" evidence="8">
    <location>
        <begin position="45"/>
        <end position="66"/>
    </location>
</feature>
<comment type="subcellular location">
    <subcellularLocation>
        <location evidence="1 8">Cell membrane</location>
        <topology evidence="1 8">Multi-pass membrane protein</topology>
    </subcellularLocation>
</comment>
<reference evidence="10 11" key="1">
    <citation type="submission" date="2023-07" db="EMBL/GenBank/DDBJ databases">
        <title>Sequencing the genomes of 1000 actinobacteria strains.</title>
        <authorList>
            <person name="Klenk H.-P."/>
        </authorList>
    </citation>
    <scope>NUCLEOTIDE SEQUENCE [LARGE SCALE GENOMIC DNA]</scope>
    <source>
        <strain evidence="10 11">DSM 17163</strain>
    </source>
</reference>
<evidence type="ECO:0000313" key="10">
    <source>
        <dbReference type="EMBL" id="MDP9805464.1"/>
    </source>
</evidence>
<feature type="transmembrane region" description="Helical" evidence="8">
    <location>
        <begin position="478"/>
        <end position="498"/>
    </location>
</feature>
<dbReference type="Pfam" id="PF20154">
    <property type="entry name" value="LNT_N"/>
    <property type="match status" value="1"/>
</dbReference>
<sequence>MFRFIAAVAGGLAMWAANPPIGWWILAFAAIALLWIAVRDGGVFAGFLHGWVWGATFFLPLFYWATVASGTLLAHVALAAVEALYIGVLGAIWAVVSRIGHLKNVPLGGRVVVQIFLGVFTWLAMEQLRSSWPFGGMPWGTLGFSLVDSPLIRLAPYGSTALVGGVAVVAALLAAMAPRMRFLGAMASVIVILCLVFLPVFVPIGASPSATVNIGVVQGNIPAHDAENRALQVTKNHVEATRTMLAASHVTPDLILWPESSSDRDVREDPQAGEMVFDLVQETRIPLVMGTQKYVEAGRYNDVLVIQPHAGVVDRYSKQHPVPFGEYVPYRDFFRQFSAEIDRIGVDMLAGDGPANVSVTIGEETLNLAVPICFEVAYTSIVAESVKVGAQFVVVPTNNASFGDTALSEQQFAMSRFRAIEHGRTVIQVSSSGISGVVNSHGKVLYETELFTQDARVVKVGLHDSLTIASRSAGGREFSIYILGAVSAMVAGVTAFLTRDRGGS</sequence>
<dbReference type="Gene3D" id="3.60.110.10">
    <property type="entry name" value="Carbon-nitrogen hydrolase"/>
    <property type="match status" value="1"/>
</dbReference>
<gene>
    <name evidence="8" type="primary">lnt</name>
    <name evidence="10" type="ORF">J2S70_000046</name>
</gene>
<accession>A0ABT9NDJ7</accession>
<dbReference type="InterPro" id="IPR036526">
    <property type="entry name" value="C-N_Hydrolase_sf"/>
</dbReference>
<dbReference type="NCBIfam" id="TIGR00546">
    <property type="entry name" value="lnt"/>
    <property type="match status" value="1"/>
</dbReference>
<evidence type="ECO:0000256" key="4">
    <source>
        <dbReference type="ARBA" id="ARBA00022692"/>
    </source>
</evidence>
<dbReference type="Pfam" id="PF00795">
    <property type="entry name" value="CN_hydrolase"/>
    <property type="match status" value="1"/>
</dbReference>
<feature type="transmembrane region" description="Helical" evidence="8">
    <location>
        <begin position="182"/>
        <end position="202"/>
    </location>
</feature>
<feature type="transmembrane region" description="Helical" evidence="8">
    <location>
        <begin position="72"/>
        <end position="95"/>
    </location>
</feature>
<dbReference type="SUPFAM" id="SSF56317">
    <property type="entry name" value="Carbon-nitrogen hydrolase"/>
    <property type="match status" value="1"/>
</dbReference>